<gene>
    <name evidence="1" type="ORF">NPIL_636221</name>
</gene>
<evidence type="ECO:0000313" key="2">
    <source>
        <dbReference type="Proteomes" id="UP000887013"/>
    </source>
</evidence>
<dbReference type="EMBL" id="BMAW01028032">
    <property type="protein sequence ID" value="GFU05238.1"/>
    <property type="molecule type" value="Genomic_DNA"/>
</dbReference>
<keyword evidence="2" id="KW-1185">Reference proteome</keyword>
<name>A0A8X6Q3U6_NEPPI</name>
<dbReference type="Proteomes" id="UP000887013">
    <property type="component" value="Unassembled WGS sequence"/>
</dbReference>
<dbReference type="AlphaFoldDB" id="A0A8X6Q3U6"/>
<proteinExistence type="predicted"/>
<accession>A0A8X6Q3U6</accession>
<organism evidence="1 2">
    <name type="scientific">Nephila pilipes</name>
    <name type="common">Giant wood spider</name>
    <name type="synonym">Nephila maculata</name>
    <dbReference type="NCBI Taxonomy" id="299642"/>
    <lineage>
        <taxon>Eukaryota</taxon>
        <taxon>Metazoa</taxon>
        <taxon>Ecdysozoa</taxon>
        <taxon>Arthropoda</taxon>
        <taxon>Chelicerata</taxon>
        <taxon>Arachnida</taxon>
        <taxon>Araneae</taxon>
        <taxon>Araneomorphae</taxon>
        <taxon>Entelegynae</taxon>
        <taxon>Araneoidea</taxon>
        <taxon>Nephilidae</taxon>
        <taxon>Nephila</taxon>
    </lineage>
</organism>
<protein>
    <submittedName>
        <fullName evidence="1">Uncharacterized protein</fullName>
    </submittedName>
</protein>
<sequence>LAVTEWTNLEQFFSCFCCDFLFISDSGQRHIRTQCPSDSVAFDPVYWLSTFHHMDLVIDSFNCGWGLREFISWPIAPEAYLWVR</sequence>
<feature type="non-terminal residue" evidence="1">
    <location>
        <position position="1"/>
    </location>
</feature>
<comment type="caution">
    <text evidence="1">The sequence shown here is derived from an EMBL/GenBank/DDBJ whole genome shotgun (WGS) entry which is preliminary data.</text>
</comment>
<evidence type="ECO:0000313" key="1">
    <source>
        <dbReference type="EMBL" id="GFU05238.1"/>
    </source>
</evidence>
<reference evidence="1" key="1">
    <citation type="submission" date="2020-08" db="EMBL/GenBank/DDBJ databases">
        <title>Multicomponent nature underlies the extraordinary mechanical properties of spider dragline silk.</title>
        <authorList>
            <person name="Kono N."/>
            <person name="Nakamura H."/>
            <person name="Mori M."/>
            <person name="Yoshida Y."/>
            <person name="Ohtoshi R."/>
            <person name="Malay A.D."/>
            <person name="Moran D.A.P."/>
            <person name="Tomita M."/>
            <person name="Numata K."/>
            <person name="Arakawa K."/>
        </authorList>
    </citation>
    <scope>NUCLEOTIDE SEQUENCE</scope>
</reference>
<dbReference type="OrthoDB" id="6430921at2759"/>